<evidence type="ECO:0000259" key="7">
    <source>
        <dbReference type="PROSITE" id="PS50048"/>
    </source>
</evidence>
<dbReference type="VEuPathDB" id="FungiDB:CHGG_05256"/>
<evidence type="ECO:0000313" key="8">
    <source>
        <dbReference type="EMBL" id="EAQ88637.1"/>
    </source>
</evidence>
<dbReference type="PROSITE" id="PS00463">
    <property type="entry name" value="ZN2_CY6_FUNGAL_1"/>
    <property type="match status" value="1"/>
</dbReference>
<evidence type="ECO:0000256" key="4">
    <source>
        <dbReference type="ARBA" id="ARBA00023125"/>
    </source>
</evidence>
<sequence>MEPNKVQRTIKFYTKVKTGCLTCKKRKVKCDEEKPRCRRCTASGRECDGYPQDRQTALTTVNASPESHAVLFASPAERRSFFYFQSRACKPLGGYFNSSFWGREVLQAAIHYPPVRHLVIAIGSAYEAFETGSLGQETEFTLRQCNQSIRQLTVLGRATNPPSTESTFCILTASLLFIYLASIRGNHAEAIQHVRSAAKLLQDFERSAALARKPGDAVRPASFSRRLWRKDSKKQWPGTENCVKRWRAAKTPWMFSHEPFPRQDIRKIETGPPSYAFTT</sequence>
<dbReference type="HOGENOM" id="CLU_997489_0_0_1"/>
<dbReference type="eggNOG" id="ENOG502RUYT">
    <property type="taxonomic scope" value="Eukaryota"/>
</dbReference>
<dbReference type="InterPro" id="IPR001138">
    <property type="entry name" value="Zn2Cys6_DnaBD"/>
</dbReference>
<evidence type="ECO:0000256" key="3">
    <source>
        <dbReference type="ARBA" id="ARBA00023015"/>
    </source>
</evidence>
<dbReference type="SUPFAM" id="SSF57701">
    <property type="entry name" value="Zn2/Cys6 DNA-binding domain"/>
    <property type="match status" value="1"/>
</dbReference>
<protein>
    <recommendedName>
        <fullName evidence="7">Zn(2)-C6 fungal-type domain-containing protein</fullName>
    </recommendedName>
</protein>
<dbReference type="STRING" id="306901.Q2GYZ0"/>
<accession>Q2GYZ0</accession>
<organism evidence="8 9">
    <name type="scientific">Chaetomium globosum (strain ATCC 6205 / CBS 148.51 / DSM 1962 / NBRC 6347 / NRRL 1970)</name>
    <name type="common">Soil fungus</name>
    <dbReference type="NCBI Taxonomy" id="306901"/>
    <lineage>
        <taxon>Eukaryota</taxon>
        <taxon>Fungi</taxon>
        <taxon>Dikarya</taxon>
        <taxon>Ascomycota</taxon>
        <taxon>Pezizomycotina</taxon>
        <taxon>Sordariomycetes</taxon>
        <taxon>Sordariomycetidae</taxon>
        <taxon>Sordariales</taxon>
        <taxon>Chaetomiaceae</taxon>
        <taxon>Chaetomium</taxon>
    </lineage>
</organism>
<keyword evidence="4" id="KW-0238">DNA-binding</keyword>
<keyword evidence="5" id="KW-0804">Transcription</keyword>
<evidence type="ECO:0000256" key="5">
    <source>
        <dbReference type="ARBA" id="ARBA00023163"/>
    </source>
</evidence>
<feature type="domain" description="Zn(2)-C6 fungal-type" evidence="7">
    <location>
        <begin position="19"/>
        <end position="47"/>
    </location>
</feature>
<keyword evidence="9" id="KW-1185">Reference proteome</keyword>
<dbReference type="OrthoDB" id="3172332at2759"/>
<reference evidence="9" key="1">
    <citation type="journal article" date="2015" name="Genome Announc.">
        <title>Draft genome sequence of the cellulolytic fungus Chaetomium globosum.</title>
        <authorList>
            <person name="Cuomo C.A."/>
            <person name="Untereiner W.A."/>
            <person name="Ma L.-J."/>
            <person name="Grabherr M."/>
            <person name="Birren B.W."/>
        </authorList>
    </citation>
    <scope>NUCLEOTIDE SEQUENCE [LARGE SCALE GENOMIC DNA]</scope>
    <source>
        <strain evidence="9">ATCC 6205 / CBS 148.51 / DSM 1962 / NBRC 6347 / NRRL 1970</strain>
    </source>
</reference>
<keyword evidence="1" id="KW-0479">Metal-binding</keyword>
<dbReference type="GO" id="GO:0008270">
    <property type="term" value="F:zinc ion binding"/>
    <property type="evidence" value="ECO:0007669"/>
    <property type="project" value="InterPro"/>
</dbReference>
<dbReference type="GeneID" id="4392553"/>
<dbReference type="SMART" id="SM00066">
    <property type="entry name" value="GAL4"/>
    <property type="match status" value="1"/>
</dbReference>
<dbReference type="InParanoid" id="Q2GYZ0"/>
<evidence type="ECO:0000256" key="6">
    <source>
        <dbReference type="ARBA" id="ARBA00023242"/>
    </source>
</evidence>
<evidence type="ECO:0000256" key="1">
    <source>
        <dbReference type="ARBA" id="ARBA00022723"/>
    </source>
</evidence>
<dbReference type="PROSITE" id="PS50048">
    <property type="entry name" value="ZN2_CY6_FUNGAL_2"/>
    <property type="match status" value="1"/>
</dbReference>
<dbReference type="Gene3D" id="4.10.240.10">
    <property type="entry name" value="Zn(2)-C6 fungal-type DNA-binding domain"/>
    <property type="match status" value="1"/>
</dbReference>
<dbReference type="InterPro" id="IPR052360">
    <property type="entry name" value="Transcr_Regulatory_Proteins"/>
</dbReference>
<evidence type="ECO:0000313" key="9">
    <source>
        <dbReference type="Proteomes" id="UP000001056"/>
    </source>
</evidence>
<dbReference type="PANTHER" id="PTHR36206">
    <property type="entry name" value="ASPERCRYPTIN BIOSYNTHESIS CLUSTER-SPECIFIC TRANSCRIPTION REGULATOR ATNN-RELATED"/>
    <property type="match status" value="1"/>
</dbReference>
<dbReference type="Pfam" id="PF00172">
    <property type="entry name" value="Zn_clus"/>
    <property type="match status" value="1"/>
</dbReference>
<dbReference type="AlphaFoldDB" id="Q2GYZ0"/>
<name>Q2GYZ0_CHAGB</name>
<dbReference type="GO" id="GO:0000981">
    <property type="term" value="F:DNA-binding transcription factor activity, RNA polymerase II-specific"/>
    <property type="evidence" value="ECO:0007669"/>
    <property type="project" value="InterPro"/>
</dbReference>
<dbReference type="GO" id="GO:0003677">
    <property type="term" value="F:DNA binding"/>
    <property type="evidence" value="ECO:0007669"/>
    <property type="project" value="UniProtKB-KW"/>
</dbReference>
<gene>
    <name evidence="8" type="ORF">CHGG_05256</name>
</gene>
<keyword evidence="3" id="KW-0805">Transcription regulation</keyword>
<dbReference type="Proteomes" id="UP000001056">
    <property type="component" value="Unassembled WGS sequence"/>
</dbReference>
<dbReference type="PANTHER" id="PTHR36206:SF12">
    <property type="entry name" value="ASPERCRYPTIN BIOSYNTHESIS CLUSTER-SPECIFIC TRANSCRIPTION REGULATOR ATNN-RELATED"/>
    <property type="match status" value="1"/>
</dbReference>
<keyword evidence="6" id="KW-0539">Nucleus</keyword>
<dbReference type="InterPro" id="IPR036864">
    <property type="entry name" value="Zn2-C6_fun-type_DNA-bd_sf"/>
</dbReference>
<keyword evidence="2" id="KW-0862">Zinc</keyword>
<dbReference type="CDD" id="cd00067">
    <property type="entry name" value="GAL4"/>
    <property type="match status" value="1"/>
</dbReference>
<dbReference type="EMBL" id="CH408032">
    <property type="protein sequence ID" value="EAQ88637.1"/>
    <property type="molecule type" value="Genomic_DNA"/>
</dbReference>
<proteinExistence type="predicted"/>
<evidence type="ECO:0000256" key="2">
    <source>
        <dbReference type="ARBA" id="ARBA00022833"/>
    </source>
</evidence>
<dbReference type="RefSeq" id="XP_001224470.1">
    <property type="nucleotide sequence ID" value="XM_001224469.1"/>
</dbReference>
<dbReference type="OMA" id="GYWILIM"/>